<proteinExistence type="predicted"/>
<dbReference type="AlphaFoldDB" id="A0A5C2RUP7"/>
<evidence type="ECO:0000313" key="2">
    <source>
        <dbReference type="Proteomes" id="UP000313359"/>
    </source>
</evidence>
<keyword evidence="2" id="KW-1185">Reference proteome</keyword>
<evidence type="ECO:0000313" key="1">
    <source>
        <dbReference type="EMBL" id="RPD54380.1"/>
    </source>
</evidence>
<name>A0A5C2RUP7_9APHY</name>
<organism evidence="1 2">
    <name type="scientific">Lentinus tigrinus ALCF2SS1-6</name>
    <dbReference type="NCBI Taxonomy" id="1328759"/>
    <lineage>
        <taxon>Eukaryota</taxon>
        <taxon>Fungi</taxon>
        <taxon>Dikarya</taxon>
        <taxon>Basidiomycota</taxon>
        <taxon>Agaricomycotina</taxon>
        <taxon>Agaricomycetes</taxon>
        <taxon>Polyporales</taxon>
        <taxon>Polyporaceae</taxon>
        <taxon>Lentinus</taxon>
    </lineage>
</organism>
<sequence>MHHDMTPNTDAANAIATAPTARFDSAPLPFLPAAAPLVVDDAADFPAAPEPVVVGSESVTVVGPELVDTLESLAVVVPELLALAEPEPALPLDVALTAPPPR</sequence>
<gene>
    <name evidence="1" type="ORF">L227DRAFT_567394</name>
</gene>
<reference evidence="1" key="1">
    <citation type="journal article" date="2018" name="Genome Biol. Evol.">
        <title>Genomics and development of Lentinus tigrinus, a white-rot wood-decaying mushroom with dimorphic fruiting bodies.</title>
        <authorList>
            <person name="Wu B."/>
            <person name="Xu Z."/>
            <person name="Knudson A."/>
            <person name="Carlson A."/>
            <person name="Chen N."/>
            <person name="Kovaka S."/>
            <person name="LaButti K."/>
            <person name="Lipzen A."/>
            <person name="Pennachio C."/>
            <person name="Riley R."/>
            <person name="Schakwitz W."/>
            <person name="Umezawa K."/>
            <person name="Ohm R.A."/>
            <person name="Grigoriev I.V."/>
            <person name="Nagy L.G."/>
            <person name="Gibbons J."/>
            <person name="Hibbett D."/>
        </authorList>
    </citation>
    <scope>NUCLEOTIDE SEQUENCE [LARGE SCALE GENOMIC DNA]</scope>
    <source>
        <strain evidence="1">ALCF2SS1-6</strain>
    </source>
</reference>
<dbReference type="Proteomes" id="UP000313359">
    <property type="component" value="Unassembled WGS sequence"/>
</dbReference>
<accession>A0A5C2RUP7</accession>
<dbReference type="EMBL" id="ML122307">
    <property type="protein sequence ID" value="RPD54380.1"/>
    <property type="molecule type" value="Genomic_DNA"/>
</dbReference>
<protein>
    <submittedName>
        <fullName evidence="1">Uncharacterized protein</fullName>
    </submittedName>
</protein>